<keyword evidence="2" id="KW-0812">Transmembrane</keyword>
<feature type="transmembrane region" description="Helical" evidence="2">
    <location>
        <begin position="238"/>
        <end position="264"/>
    </location>
</feature>
<evidence type="ECO:0000256" key="1">
    <source>
        <dbReference type="SAM" id="MobiDB-lite"/>
    </source>
</evidence>
<dbReference type="EMBL" id="JALJOQ010000069">
    <property type="protein sequence ID" value="KAK9802657.1"/>
    <property type="molecule type" value="Genomic_DNA"/>
</dbReference>
<dbReference type="AlphaFoldDB" id="A0AAW1P119"/>
<keyword evidence="2" id="KW-1133">Transmembrane helix</keyword>
<keyword evidence="2" id="KW-0472">Membrane</keyword>
<protein>
    <recommendedName>
        <fullName evidence="5">Transmembrane protein</fullName>
    </recommendedName>
</protein>
<evidence type="ECO:0000256" key="2">
    <source>
        <dbReference type="SAM" id="Phobius"/>
    </source>
</evidence>
<dbReference type="Proteomes" id="UP001465755">
    <property type="component" value="Unassembled WGS sequence"/>
</dbReference>
<keyword evidence="4" id="KW-1185">Reference proteome</keyword>
<feature type="region of interest" description="Disordered" evidence="1">
    <location>
        <begin position="69"/>
        <end position="94"/>
    </location>
</feature>
<name>A0AAW1P119_9CHLO</name>
<evidence type="ECO:0000313" key="4">
    <source>
        <dbReference type="Proteomes" id="UP001465755"/>
    </source>
</evidence>
<proteinExistence type="predicted"/>
<feature type="region of interest" description="Disordered" evidence="1">
    <location>
        <begin position="197"/>
        <end position="229"/>
    </location>
</feature>
<evidence type="ECO:0000313" key="3">
    <source>
        <dbReference type="EMBL" id="KAK9802657.1"/>
    </source>
</evidence>
<reference evidence="3 4" key="1">
    <citation type="journal article" date="2024" name="Nat. Commun.">
        <title>Phylogenomics reveals the evolutionary origins of lichenization in chlorophyte algae.</title>
        <authorList>
            <person name="Puginier C."/>
            <person name="Libourel C."/>
            <person name="Otte J."/>
            <person name="Skaloud P."/>
            <person name="Haon M."/>
            <person name="Grisel S."/>
            <person name="Petersen M."/>
            <person name="Berrin J.G."/>
            <person name="Delaux P.M."/>
            <person name="Dal Grande F."/>
            <person name="Keller J."/>
        </authorList>
    </citation>
    <scope>NUCLEOTIDE SEQUENCE [LARGE SCALE GENOMIC DNA]</scope>
    <source>
        <strain evidence="3 4">SAG 2036</strain>
    </source>
</reference>
<evidence type="ECO:0008006" key="5">
    <source>
        <dbReference type="Google" id="ProtNLM"/>
    </source>
</evidence>
<sequence length="268" mass="29982">MSLTRSTAAKFVSLRHGSRRHTLRSCARHRTFSRDFATLRAATETAESASPAEDEKAGLEDQMEQFLKQQAERESGGSLAQSQAQESGTEVGTDVVSDEDVKRFCRDISQKVKLLKSRRDMTVNEVKLTLAIEDPNVREQRTFMSVEHSSGASRDEVAAALVEVTEGRVPKDRVALRELHREMMEWPFLDAEDELDAGSDSNYEGITETGTRKPLRPKQMKRDPNEKPQSILDTLPDWVGYTALYGISSLPVIIGVTVVVILFLNSLR</sequence>
<comment type="caution">
    <text evidence="3">The sequence shown here is derived from an EMBL/GenBank/DDBJ whole genome shotgun (WGS) entry which is preliminary data.</text>
</comment>
<feature type="compositionally biased region" description="Polar residues" evidence="1">
    <location>
        <begin position="78"/>
        <end position="90"/>
    </location>
</feature>
<organism evidence="3 4">
    <name type="scientific">Symbiochloris irregularis</name>
    <dbReference type="NCBI Taxonomy" id="706552"/>
    <lineage>
        <taxon>Eukaryota</taxon>
        <taxon>Viridiplantae</taxon>
        <taxon>Chlorophyta</taxon>
        <taxon>core chlorophytes</taxon>
        <taxon>Trebouxiophyceae</taxon>
        <taxon>Trebouxiales</taxon>
        <taxon>Trebouxiaceae</taxon>
        <taxon>Symbiochloris</taxon>
    </lineage>
</organism>
<accession>A0AAW1P119</accession>
<gene>
    <name evidence="3" type="ORF">WJX73_001358</name>
</gene>